<keyword evidence="4" id="KW-0653">Protein transport</keyword>
<dbReference type="GO" id="GO:0000055">
    <property type="term" value="P:ribosomal large subunit export from nucleus"/>
    <property type="evidence" value="ECO:0007669"/>
    <property type="project" value="InterPro"/>
</dbReference>
<reference evidence="10 11" key="1">
    <citation type="submission" date="2014-09" db="EMBL/GenBank/DDBJ databases">
        <authorList>
            <person name="Magalhaes I.L.F."/>
            <person name="Oliveira U."/>
            <person name="Santos F.R."/>
            <person name="Vidigal T.H.D.A."/>
            <person name="Brescovit A.D."/>
            <person name="Santos A.J."/>
        </authorList>
    </citation>
    <scope>NUCLEOTIDE SEQUENCE [LARGE SCALE GENOMIC DNA]</scope>
</reference>
<feature type="compositionally biased region" description="Polar residues" evidence="9">
    <location>
        <begin position="292"/>
        <end position="306"/>
    </location>
</feature>
<keyword evidence="7" id="KW-0539">Nucleus</keyword>
<dbReference type="Proteomes" id="UP000054845">
    <property type="component" value="Unassembled WGS sequence"/>
</dbReference>
<protein>
    <submittedName>
        <fullName evidence="10">NUCLEOPORIN NUP84-RELATED</fullName>
    </submittedName>
</protein>
<sequence length="1042" mass="112727">MSTHSSGPYSYAQSPSPPETDLDALSLDSEWLNALPFHPIFSWAGTGTSTKQTACTPKSNVVISGSTLYVAQGRQLRQISLISAKHAALEGLRGGLSLQSVLATETYTLLAPQWRQDRYAQPFARPRSTTPRPSAIDADSQEVDFDFEIQSLVVNPTGRLIAVVGTHRLVVLVLPRSAQSGHSSANGQQIKSLNCLADRVGEWYHDERASNGADSDNAICQVKWHPWSVDGLAMLVCTRDGMLREYNAATPGDPVQVVSLLPSASANPAPHADAYRRSTRSPSYGFAHPAPSSAQLSSNRRTSASFSDVAEGRSSKRCASFALGVRETEEQAGVDTGARQPGLGEDEGAQPTQQEKDSNFLSQGWEALTVWSVAENGDFYALCPYLPFNANIPLPLLLTLSAMSQSLSPNDPMRSQALRYVSALQRQAQSQLESPTRSRKDEDTAASEASVRVQPPPRQSGSNITLQGPCLLSSSPHELSDVREALVTDLLLLHPSPLEDSSPSPASLDGAKFEVAVVASDDGRLDLAILPRLSPSWGKNIKTASSKRVQRGKAQSSNRYGFHDSSDEDEDDFDQSTSPSILLYETISLGVQESVVARLSPEKREDLSALEAAFSSQRTTLVQDALYDDTFYAYHSLGVHAICVGEWARSISTALAKEADSEGAPGSGAPLDQVIREAPPSTVRWAVKTSAALLPSQDTPAHPLSGLCIMTDVYLSYALIALSPGQSGGVAALELSMRVPGQPEPSNGDSTIDRSKRVSGKPAENATASSAYISLLGEGFSLPAIFKDMLGLGPGNTSNVTTSKIIYSPSVGRGKEIDMTAETLRALGQSAQSLRIKFRAVTSAVQAVQARLDLQLRELERQLNKIEGVKQKVGLQQQQHRGADSTENVNERIERVAKRQKELVKRTDRLLQDLMDKHQPVLSIYEAKWFEELKQLKSVVGLKREVDDGEHGQRGAIGTDLSAQVEKLSYQLSTLRPQLRTLELSQRSTIARAGQPGGRQLANVQSALTKEAALLVEAREKIKSLSGRMARETREARATRRA</sequence>
<dbReference type="InterPro" id="IPR019321">
    <property type="entry name" value="Nucleoporin_Nup88"/>
</dbReference>
<evidence type="ECO:0000313" key="11">
    <source>
        <dbReference type="Proteomes" id="UP000054845"/>
    </source>
</evidence>
<feature type="region of interest" description="Disordered" evidence="9">
    <location>
        <begin position="740"/>
        <end position="763"/>
    </location>
</feature>
<feature type="compositionally biased region" description="Polar residues" evidence="9">
    <location>
        <begin position="544"/>
        <end position="559"/>
    </location>
</feature>
<dbReference type="GO" id="GO:0017056">
    <property type="term" value="F:structural constituent of nuclear pore"/>
    <property type="evidence" value="ECO:0007669"/>
    <property type="project" value="InterPro"/>
</dbReference>
<dbReference type="GO" id="GO:0006606">
    <property type="term" value="P:protein import into nucleus"/>
    <property type="evidence" value="ECO:0007669"/>
    <property type="project" value="TreeGrafter"/>
</dbReference>
<keyword evidence="5" id="KW-0811">Translocation</keyword>
<dbReference type="AlphaFoldDB" id="A0A0P1B8E4"/>
<accession>A0A0P1B8E4</accession>
<dbReference type="GO" id="GO:0006406">
    <property type="term" value="P:mRNA export from nucleus"/>
    <property type="evidence" value="ECO:0007669"/>
    <property type="project" value="TreeGrafter"/>
</dbReference>
<evidence type="ECO:0000256" key="9">
    <source>
        <dbReference type="SAM" id="MobiDB-lite"/>
    </source>
</evidence>
<dbReference type="GO" id="GO:0000056">
    <property type="term" value="P:ribosomal small subunit export from nucleus"/>
    <property type="evidence" value="ECO:0007669"/>
    <property type="project" value="InterPro"/>
</dbReference>
<keyword evidence="8" id="KW-0175">Coiled coil</keyword>
<proteinExistence type="predicted"/>
<dbReference type="PANTHER" id="PTHR13257:SF0">
    <property type="entry name" value="NUCLEAR PORE COMPLEX PROTEIN NUP88"/>
    <property type="match status" value="1"/>
</dbReference>
<dbReference type="InterPro" id="IPR037700">
    <property type="entry name" value="NUP88/NUP82"/>
</dbReference>
<dbReference type="EMBL" id="CCYA01000089">
    <property type="protein sequence ID" value="CEH11968.1"/>
    <property type="molecule type" value="Genomic_DNA"/>
</dbReference>
<name>A0A0P1B8E4_9BASI</name>
<keyword evidence="3" id="KW-0509">mRNA transport</keyword>
<evidence type="ECO:0000256" key="3">
    <source>
        <dbReference type="ARBA" id="ARBA00022816"/>
    </source>
</evidence>
<evidence type="ECO:0000256" key="5">
    <source>
        <dbReference type="ARBA" id="ARBA00023010"/>
    </source>
</evidence>
<keyword evidence="2" id="KW-0813">Transport</keyword>
<dbReference type="Pfam" id="PF10168">
    <property type="entry name" value="Nup88"/>
    <property type="match status" value="1"/>
</dbReference>
<evidence type="ECO:0000256" key="2">
    <source>
        <dbReference type="ARBA" id="ARBA00022448"/>
    </source>
</evidence>
<feature type="region of interest" description="Disordered" evidence="9">
    <location>
        <begin position="426"/>
        <end position="466"/>
    </location>
</feature>
<feature type="compositionally biased region" description="Polar residues" evidence="9">
    <location>
        <begin position="426"/>
        <end position="435"/>
    </location>
</feature>
<dbReference type="InterPro" id="IPR036322">
    <property type="entry name" value="WD40_repeat_dom_sf"/>
</dbReference>
<evidence type="ECO:0000256" key="6">
    <source>
        <dbReference type="ARBA" id="ARBA00023132"/>
    </source>
</evidence>
<evidence type="ECO:0000313" key="10">
    <source>
        <dbReference type="EMBL" id="CEH11968.1"/>
    </source>
</evidence>
<comment type="subcellular location">
    <subcellularLocation>
        <location evidence="1">Nucleus</location>
        <location evidence="1">Nuclear pore complex</location>
    </subcellularLocation>
</comment>
<feature type="region of interest" description="Disordered" evidence="9">
    <location>
        <begin position="329"/>
        <end position="358"/>
    </location>
</feature>
<feature type="coiled-coil region" evidence="8">
    <location>
        <begin position="845"/>
        <end position="917"/>
    </location>
</feature>
<dbReference type="STRING" id="401625.A0A0P1B8E4"/>
<dbReference type="PANTHER" id="PTHR13257">
    <property type="entry name" value="NUCLEOPORIN NUP84-RELATED"/>
    <property type="match status" value="1"/>
</dbReference>
<evidence type="ECO:0000256" key="4">
    <source>
        <dbReference type="ARBA" id="ARBA00022927"/>
    </source>
</evidence>
<feature type="region of interest" description="Disordered" evidence="9">
    <location>
        <begin position="1"/>
        <end position="20"/>
    </location>
</feature>
<feature type="compositionally biased region" description="Polar residues" evidence="9">
    <location>
        <begin position="1"/>
        <end position="14"/>
    </location>
</feature>
<dbReference type="SUPFAM" id="SSF50978">
    <property type="entry name" value="WD40 repeat-like"/>
    <property type="match status" value="1"/>
</dbReference>
<evidence type="ECO:0000256" key="7">
    <source>
        <dbReference type="ARBA" id="ARBA00023242"/>
    </source>
</evidence>
<evidence type="ECO:0000256" key="1">
    <source>
        <dbReference type="ARBA" id="ARBA00004567"/>
    </source>
</evidence>
<organism evidence="10 11">
    <name type="scientific">Ceraceosorus bombacis</name>
    <dbReference type="NCBI Taxonomy" id="401625"/>
    <lineage>
        <taxon>Eukaryota</taxon>
        <taxon>Fungi</taxon>
        <taxon>Dikarya</taxon>
        <taxon>Basidiomycota</taxon>
        <taxon>Ustilaginomycotina</taxon>
        <taxon>Exobasidiomycetes</taxon>
        <taxon>Ceraceosorales</taxon>
        <taxon>Ceraceosoraceae</taxon>
        <taxon>Ceraceosorus</taxon>
    </lineage>
</organism>
<dbReference type="OrthoDB" id="341482at2759"/>
<feature type="region of interest" description="Disordered" evidence="9">
    <location>
        <begin position="266"/>
        <end position="309"/>
    </location>
</feature>
<evidence type="ECO:0000256" key="8">
    <source>
        <dbReference type="SAM" id="Coils"/>
    </source>
</evidence>
<feature type="region of interest" description="Disordered" evidence="9">
    <location>
        <begin position="544"/>
        <end position="576"/>
    </location>
</feature>
<keyword evidence="11" id="KW-1185">Reference proteome</keyword>
<dbReference type="GO" id="GO:0005643">
    <property type="term" value="C:nuclear pore"/>
    <property type="evidence" value="ECO:0007669"/>
    <property type="project" value="UniProtKB-SubCell"/>
</dbReference>
<keyword evidence="6" id="KW-0906">Nuclear pore complex</keyword>